<reference evidence="3" key="1">
    <citation type="journal article" date="2012" name="Proc. Natl. Acad. Sci. U.S.A.">
        <title>Genome sequence of the button mushroom Agaricus bisporus reveals mechanisms governing adaptation to a humic-rich ecological niche.</title>
        <authorList>
            <person name="Morin E."/>
            <person name="Kohler A."/>
            <person name="Baker A.R."/>
            <person name="Foulongne-Oriol M."/>
            <person name="Lombard V."/>
            <person name="Nagy L.G."/>
            <person name="Ohm R.A."/>
            <person name="Patyshakuliyeva A."/>
            <person name="Brun A."/>
            <person name="Aerts A.L."/>
            <person name="Bailey A.M."/>
            <person name="Billette C."/>
            <person name="Coutinho P.M."/>
            <person name="Deakin G."/>
            <person name="Doddapaneni H."/>
            <person name="Floudas D."/>
            <person name="Grimwood J."/>
            <person name="Hilden K."/>
            <person name="Kuees U."/>
            <person name="LaButti K.M."/>
            <person name="Lapidus A."/>
            <person name="Lindquist E.A."/>
            <person name="Lucas S.M."/>
            <person name="Murat C."/>
            <person name="Riley R.W."/>
            <person name="Salamov A.A."/>
            <person name="Schmutz J."/>
            <person name="Subramanian V."/>
            <person name="Woesten H.A.B."/>
            <person name="Xu J."/>
            <person name="Eastwood D.C."/>
            <person name="Foster G.D."/>
            <person name="Sonnenberg A.S."/>
            <person name="Cullen D."/>
            <person name="de Vries R.P."/>
            <person name="Lundell T."/>
            <person name="Hibbett D.S."/>
            <person name="Henrissat B."/>
            <person name="Burton K.S."/>
            <person name="Kerrigan R.W."/>
            <person name="Challen M.P."/>
            <person name="Grigoriev I.V."/>
            <person name="Martin F."/>
        </authorList>
    </citation>
    <scope>NUCLEOTIDE SEQUENCE [LARGE SCALE GENOMIC DNA]</scope>
    <source>
        <strain evidence="3">JB137-S8 / ATCC MYA-4627 / FGSC 10392</strain>
    </source>
</reference>
<dbReference type="AlphaFoldDB" id="K5Y528"/>
<name>K5Y528_AGABU</name>
<organism evidence="2 3">
    <name type="scientific">Agaricus bisporus var. burnettii (strain JB137-S8 / ATCC MYA-4627 / FGSC 10392)</name>
    <name type="common">White button mushroom</name>
    <dbReference type="NCBI Taxonomy" id="597362"/>
    <lineage>
        <taxon>Eukaryota</taxon>
        <taxon>Fungi</taxon>
        <taxon>Dikarya</taxon>
        <taxon>Basidiomycota</taxon>
        <taxon>Agaricomycotina</taxon>
        <taxon>Agaricomycetes</taxon>
        <taxon>Agaricomycetidae</taxon>
        <taxon>Agaricales</taxon>
        <taxon>Agaricineae</taxon>
        <taxon>Agaricaceae</taxon>
        <taxon>Agaricus</taxon>
    </lineage>
</organism>
<dbReference type="RefSeq" id="XP_007326980.1">
    <property type="nucleotide sequence ID" value="XM_007326918.1"/>
</dbReference>
<dbReference type="OrthoDB" id="3001698at2759"/>
<evidence type="ECO:0000313" key="2">
    <source>
        <dbReference type="EMBL" id="EKM83165.1"/>
    </source>
</evidence>
<accession>K5Y528</accession>
<dbReference type="eggNOG" id="ENOG502S2V4">
    <property type="taxonomic scope" value="Eukaryota"/>
</dbReference>
<dbReference type="Proteomes" id="UP000008493">
    <property type="component" value="Unassembled WGS sequence"/>
</dbReference>
<dbReference type="KEGG" id="abp:AGABI1DRAFT111654"/>
<evidence type="ECO:0000313" key="3">
    <source>
        <dbReference type="Proteomes" id="UP000008493"/>
    </source>
</evidence>
<dbReference type="HOGENOM" id="CLU_1194604_0_0_1"/>
<dbReference type="EMBL" id="JH971386">
    <property type="protein sequence ID" value="EKM83165.1"/>
    <property type="molecule type" value="Genomic_DNA"/>
</dbReference>
<dbReference type="STRING" id="597362.K5Y528"/>
<evidence type="ECO:0000256" key="1">
    <source>
        <dbReference type="SAM" id="MobiDB-lite"/>
    </source>
</evidence>
<dbReference type="GeneID" id="18823364"/>
<protein>
    <submittedName>
        <fullName evidence="2">Uncharacterized protein</fullName>
    </submittedName>
</protein>
<gene>
    <name evidence="2" type="ORF">AGABI1DRAFT_111654</name>
</gene>
<sequence length="232" mass="25662">MPLDSCYEESYTIFVEPIRVPSPYARTFSLDKANHFQSKSLLSAFGYGLCAGFVGITAMNISQTIEQQFTGRPAFRVPGENITRFFRQCFNFAKNNPHVNHSSYRKGKSKENHLPPELEDDSEPFNLAESSSGAEPEPVAPHSDAMTKWGVYLGQGALLGGLRGVMSYYGCRGTVSDLVFMGLTFPGDGCSAWRELTENTPLAQIVLNSLPNIAHQTVYAFVTGFLCDHWVN</sequence>
<dbReference type="OMA" id="WGLNMAM"/>
<feature type="region of interest" description="Disordered" evidence="1">
    <location>
        <begin position="101"/>
        <end position="142"/>
    </location>
</feature>
<dbReference type="InParanoid" id="K5Y528"/>
<proteinExistence type="predicted"/>
<keyword evidence="3" id="KW-1185">Reference proteome</keyword>